<feature type="region of interest" description="Disordered" evidence="1">
    <location>
        <begin position="146"/>
        <end position="233"/>
    </location>
</feature>
<name>A0A8J8NVL2_HALGN</name>
<gene>
    <name evidence="2" type="ORF">FGO68_gene9861</name>
</gene>
<protein>
    <submittedName>
        <fullName evidence="2">Uncharacterized protein</fullName>
    </submittedName>
</protein>
<dbReference type="EMBL" id="RRYP01006726">
    <property type="protein sequence ID" value="TNV80994.1"/>
    <property type="molecule type" value="Genomic_DNA"/>
</dbReference>
<dbReference type="Proteomes" id="UP000785679">
    <property type="component" value="Unassembled WGS sequence"/>
</dbReference>
<dbReference type="AlphaFoldDB" id="A0A8J8NVL2"/>
<proteinExistence type="predicted"/>
<accession>A0A8J8NVL2</accession>
<keyword evidence="3" id="KW-1185">Reference proteome</keyword>
<feature type="compositionally biased region" description="Basic and acidic residues" evidence="1">
    <location>
        <begin position="155"/>
        <end position="178"/>
    </location>
</feature>
<sequence length="248" mass="28352">MRPYESIITKLQRLNIGQEREVLTSENINNIETQPTTIALPTQQLNEEKLIQRRNVLNMYLAQRNNQAKLSPDSAEGELNIEETKEEDTQRVMNRQELYNPNRLQFVQPNIDNVIEGYEQGDSPPFEEGANPLIDGRRKKKVTISVEMNDILPSQRDRSIERDGPESSHTHLMNDGKPLKSVYNGQDHDPNEEQKEDDVNQMISDGVDTPEKQLIGKGSGADRAGQDKKQAQTKSGVSYIYNYTWVTR</sequence>
<reference evidence="2" key="1">
    <citation type="submission" date="2019-06" db="EMBL/GenBank/DDBJ databases">
        <authorList>
            <person name="Zheng W."/>
        </authorList>
    </citation>
    <scope>NUCLEOTIDE SEQUENCE</scope>
    <source>
        <strain evidence="2">QDHG01</strain>
    </source>
</reference>
<comment type="caution">
    <text evidence="2">The sequence shown here is derived from an EMBL/GenBank/DDBJ whole genome shotgun (WGS) entry which is preliminary data.</text>
</comment>
<evidence type="ECO:0000256" key="1">
    <source>
        <dbReference type="SAM" id="MobiDB-lite"/>
    </source>
</evidence>
<organism evidence="2 3">
    <name type="scientific">Halteria grandinella</name>
    <dbReference type="NCBI Taxonomy" id="5974"/>
    <lineage>
        <taxon>Eukaryota</taxon>
        <taxon>Sar</taxon>
        <taxon>Alveolata</taxon>
        <taxon>Ciliophora</taxon>
        <taxon>Intramacronucleata</taxon>
        <taxon>Spirotrichea</taxon>
        <taxon>Stichotrichia</taxon>
        <taxon>Sporadotrichida</taxon>
        <taxon>Halteriidae</taxon>
        <taxon>Halteria</taxon>
    </lineage>
</organism>
<evidence type="ECO:0000313" key="2">
    <source>
        <dbReference type="EMBL" id="TNV80994.1"/>
    </source>
</evidence>
<evidence type="ECO:0000313" key="3">
    <source>
        <dbReference type="Proteomes" id="UP000785679"/>
    </source>
</evidence>